<name>A0A6V8LTN1_9ACTN</name>
<proteinExistence type="predicted"/>
<accession>A0A6V8LTN1</accession>
<protein>
    <recommendedName>
        <fullName evidence="3">Alpha/beta hydrolase</fullName>
    </recommendedName>
</protein>
<evidence type="ECO:0008006" key="3">
    <source>
        <dbReference type="Google" id="ProtNLM"/>
    </source>
</evidence>
<reference evidence="1 2" key="1">
    <citation type="submission" date="2020-03" db="EMBL/GenBank/DDBJ databases">
        <title>Whole genome shotgun sequence of Phytohabitans rumicis NBRC 108638.</title>
        <authorList>
            <person name="Komaki H."/>
            <person name="Tamura T."/>
        </authorList>
    </citation>
    <scope>NUCLEOTIDE SEQUENCE [LARGE SCALE GENOMIC DNA]</scope>
    <source>
        <strain evidence="1 2">NBRC 108638</strain>
    </source>
</reference>
<dbReference type="AlphaFoldDB" id="A0A6V8LTN1"/>
<reference evidence="1 2" key="2">
    <citation type="submission" date="2020-03" db="EMBL/GenBank/DDBJ databases">
        <authorList>
            <person name="Ichikawa N."/>
            <person name="Kimura A."/>
            <person name="Kitahashi Y."/>
            <person name="Uohara A."/>
        </authorList>
    </citation>
    <scope>NUCLEOTIDE SEQUENCE [LARGE SCALE GENOMIC DNA]</scope>
    <source>
        <strain evidence="1 2">NBRC 108638</strain>
    </source>
</reference>
<dbReference type="Proteomes" id="UP000482960">
    <property type="component" value="Unassembled WGS sequence"/>
</dbReference>
<organism evidence="1 2">
    <name type="scientific">Phytohabitans rumicis</name>
    <dbReference type="NCBI Taxonomy" id="1076125"/>
    <lineage>
        <taxon>Bacteria</taxon>
        <taxon>Bacillati</taxon>
        <taxon>Actinomycetota</taxon>
        <taxon>Actinomycetes</taxon>
        <taxon>Micromonosporales</taxon>
        <taxon>Micromonosporaceae</taxon>
    </lineage>
</organism>
<keyword evidence="2" id="KW-1185">Reference proteome</keyword>
<dbReference type="EMBL" id="BLPG01000002">
    <property type="protein sequence ID" value="GFJ96115.1"/>
    <property type="molecule type" value="Genomic_DNA"/>
</dbReference>
<evidence type="ECO:0000313" key="2">
    <source>
        <dbReference type="Proteomes" id="UP000482960"/>
    </source>
</evidence>
<sequence>MTESRYAVAAVVALATFVTAGVHIAHAEVRPERIAWHECRTGPEDEYGAQLDAAGVRCGEVTVPLDYTRPAGRTITVAVARRTATDPVRRVGTLVVNTGGPGESLSG</sequence>
<dbReference type="RefSeq" id="WP_218577906.1">
    <property type="nucleotide sequence ID" value="NZ_BLPG01000002.1"/>
</dbReference>
<comment type="caution">
    <text evidence="1">The sequence shown here is derived from an EMBL/GenBank/DDBJ whole genome shotgun (WGS) entry which is preliminary data.</text>
</comment>
<evidence type="ECO:0000313" key="1">
    <source>
        <dbReference type="EMBL" id="GFJ96115.1"/>
    </source>
</evidence>
<gene>
    <name evidence="1" type="ORF">Prum_097570</name>
</gene>